<proteinExistence type="predicted"/>
<feature type="region of interest" description="Disordered" evidence="1">
    <location>
        <begin position="158"/>
        <end position="186"/>
    </location>
</feature>
<dbReference type="AlphaFoldDB" id="A0A2R6RLI3"/>
<dbReference type="EMBL" id="MLYV02000238">
    <property type="protein sequence ID" value="PSS30890.1"/>
    <property type="molecule type" value="Genomic_DNA"/>
</dbReference>
<evidence type="ECO:0000313" key="3">
    <source>
        <dbReference type="Proteomes" id="UP000186601"/>
    </source>
</evidence>
<evidence type="ECO:0000313" key="2">
    <source>
        <dbReference type="EMBL" id="PSS30890.1"/>
    </source>
</evidence>
<feature type="region of interest" description="Disordered" evidence="1">
    <location>
        <begin position="1"/>
        <end position="24"/>
    </location>
</feature>
<feature type="compositionally biased region" description="Low complexity" evidence="1">
    <location>
        <begin position="286"/>
        <end position="296"/>
    </location>
</feature>
<sequence length="318" mass="33515">MAMAITDQQKSLSEDNLPSAKKVIRDSMLADREAATVERKRREAAAVERQRIEAAVAAVERVKVETTATVEEGPSNAEPEVISLLDSETDDGGKVVDSVKTETAPTKKKRVLRKTLLTKSAPRKAKRHVITVKGTKGKCVVRKAKASNEDQEVITISDSDDEEAKVVENTPGTQTQAGESSVGGRVSDIQVGSEVLATAEPSSEGRVNEVPAVIEVAQLVEPSTSGRVTEAEQVKLPASTQPTQSGVPSIVGPVTEADKAEEVSDPHLAVAPSGDPVAEANGGEIPGSPSSASSAGNLTTIEYPPRTKLDLRVVVWSE</sequence>
<dbReference type="Proteomes" id="UP000186601">
    <property type="component" value="Unassembled WGS sequence"/>
</dbReference>
<accession>A0A2R6RLI3</accession>
<name>A0A2R6RLI3_9APHY</name>
<feature type="region of interest" description="Disordered" evidence="1">
    <location>
        <begin position="66"/>
        <end position="107"/>
    </location>
</feature>
<feature type="non-terminal residue" evidence="2">
    <location>
        <position position="318"/>
    </location>
</feature>
<feature type="region of interest" description="Disordered" evidence="1">
    <location>
        <begin position="222"/>
        <end position="300"/>
    </location>
</feature>
<feature type="compositionally biased region" description="Polar residues" evidence="1">
    <location>
        <begin position="1"/>
        <end position="16"/>
    </location>
</feature>
<evidence type="ECO:0000256" key="1">
    <source>
        <dbReference type="SAM" id="MobiDB-lite"/>
    </source>
</evidence>
<feature type="compositionally biased region" description="Polar residues" evidence="1">
    <location>
        <begin position="170"/>
        <end position="179"/>
    </location>
</feature>
<protein>
    <submittedName>
        <fullName evidence="2">Uncharacterized protein</fullName>
    </submittedName>
</protein>
<feature type="compositionally biased region" description="Basic and acidic residues" evidence="1">
    <location>
        <begin position="256"/>
        <end position="265"/>
    </location>
</feature>
<keyword evidence="3" id="KW-1185">Reference proteome</keyword>
<feature type="compositionally biased region" description="Polar residues" evidence="1">
    <location>
        <begin position="238"/>
        <end position="247"/>
    </location>
</feature>
<reference evidence="2 3" key="1">
    <citation type="submission" date="2018-02" db="EMBL/GenBank/DDBJ databases">
        <title>Genome sequence of the basidiomycete white-rot fungus Phlebia centrifuga.</title>
        <authorList>
            <person name="Granchi Z."/>
            <person name="Peng M."/>
            <person name="de Vries R.P."/>
            <person name="Hilden K."/>
            <person name="Makela M.R."/>
            <person name="Grigoriev I."/>
            <person name="Riley R."/>
        </authorList>
    </citation>
    <scope>NUCLEOTIDE SEQUENCE [LARGE SCALE GENOMIC DNA]</scope>
    <source>
        <strain evidence="2 3">FBCC195</strain>
    </source>
</reference>
<comment type="caution">
    <text evidence="2">The sequence shown here is derived from an EMBL/GenBank/DDBJ whole genome shotgun (WGS) entry which is preliminary data.</text>
</comment>
<organism evidence="2 3">
    <name type="scientific">Hermanssonia centrifuga</name>
    <dbReference type="NCBI Taxonomy" id="98765"/>
    <lineage>
        <taxon>Eukaryota</taxon>
        <taxon>Fungi</taxon>
        <taxon>Dikarya</taxon>
        <taxon>Basidiomycota</taxon>
        <taxon>Agaricomycotina</taxon>
        <taxon>Agaricomycetes</taxon>
        <taxon>Polyporales</taxon>
        <taxon>Meruliaceae</taxon>
        <taxon>Hermanssonia</taxon>
    </lineage>
</organism>
<feature type="compositionally biased region" description="Basic and acidic residues" evidence="1">
    <location>
        <begin position="91"/>
        <end position="100"/>
    </location>
</feature>
<gene>
    <name evidence="2" type="ORF">PHLCEN_2v2573</name>
</gene>